<keyword evidence="1" id="KW-0472">Membrane</keyword>
<organism evidence="2 3">
    <name type="scientific">Phycicoccus elongatus Lp2</name>
    <dbReference type="NCBI Taxonomy" id="1193181"/>
    <lineage>
        <taxon>Bacteria</taxon>
        <taxon>Bacillati</taxon>
        <taxon>Actinomycetota</taxon>
        <taxon>Actinomycetes</taxon>
        <taxon>Micrococcales</taxon>
        <taxon>Intrasporangiaceae</taxon>
        <taxon>Phycicoccus</taxon>
    </lineage>
</organism>
<accession>N0DXV3</accession>
<feature type="transmembrane region" description="Helical" evidence="1">
    <location>
        <begin position="45"/>
        <end position="63"/>
    </location>
</feature>
<name>N0DXV3_9MICO</name>
<dbReference type="STRING" id="1193181.BN10_130047"/>
<proteinExistence type="predicted"/>
<reference evidence="2 3" key="1">
    <citation type="journal article" date="2013" name="ISME J.">
        <title>A metabolic model for members of the genus Tetrasphaera involved in enhanced biological phosphorus removal.</title>
        <authorList>
            <person name="Kristiansen R."/>
            <person name="Nguyen H.T.T."/>
            <person name="Saunders A.M."/>
            <person name="Nielsen J.L."/>
            <person name="Wimmer R."/>
            <person name="Le V.Q."/>
            <person name="McIlroy S.J."/>
            <person name="Petrovski S."/>
            <person name="Seviour R.J."/>
            <person name="Calteau A."/>
            <person name="Nielsen K.L."/>
            <person name="Nielsen P.H."/>
        </authorList>
    </citation>
    <scope>NUCLEOTIDE SEQUENCE [LARGE SCALE GENOMIC DNA]</scope>
    <source>
        <strain evidence="2 3">Lp2</strain>
    </source>
</reference>
<dbReference type="Proteomes" id="UP000013167">
    <property type="component" value="Unassembled WGS sequence"/>
</dbReference>
<dbReference type="EMBL" id="CAIZ01000035">
    <property type="protein sequence ID" value="CCH69033.1"/>
    <property type="molecule type" value="Genomic_DNA"/>
</dbReference>
<sequence length="70" mass="7338">MSKRTFWIALGLAFAALFLLPSFFVGLLAVVNGLGTGNGRLATTGAAFAGVAMVLSGVIGWLVRRSRPRD</sequence>
<dbReference type="HOGENOM" id="CLU_2756473_0_0_11"/>
<evidence type="ECO:0000313" key="3">
    <source>
        <dbReference type="Proteomes" id="UP000013167"/>
    </source>
</evidence>
<protein>
    <submittedName>
        <fullName evidence="2">Uncharacterized protein</fullName>
    </submittedName>
</protein>
<dbReference type="AlphaFoldDB" id="N0DXV3"/>
<gene>
    <name evidence="2" type="ORF">BN10_130047</name>
</gene>
<keyword evidence="1" id="KW-0812">Transmembrane</keyword>
<evidence type="ECO:0000256" key="1">
    <source>
        <dbReference type="SAM" id="Phobius"/>
    </source>
</evidence>
<comment type="caution">
    <text evidence="2">The sequence shown here is derived from an EMBL/GenBank/DDBJ whole genome shotgun (WGS) entry which is preliminary data.</text>
</comment>
<keyword evidence="3" id="KW-1185">Reference proteome</keyword>
<keyword evidence="1" id="KW-1133">Transmembrane helix</keyword>
<dbReference type="RefSeq" id="WP_010849290.1">
    <property type="nucleotide sequence ID" value="NZ_HF570956.1"/>
</dbReference>
<evidence type="ECO:0000313" key="2">
    <source>
        <dbReference type="EMBL" id="CCH69033.1"/>
    </source>
</evidence>